<feature type="transmembrane region" description="Helical" evidence="6">
    <location>
        <begin position="100"/>
        <end position="121"/>
    </location>
</feature>
<evidence type="ECO:0000313" key="8">
    <source>
        <dbReference type="Proteomes" id="UP000282438"/>
    </source>
</evidence>
<dbReference type="Pfam" id="PF01943">
    <property type="entry name" value="Polysacc_synt"/>
    <property type="match status" value="1"/>
</dbReference>
<feature type="transmembrane region" description="Helical" evidence="6">
    <location>
        <begin position="352"/>
        <end position="376"/>
    </location>
</feature>
<evidence type="ECO:0000256" key="6">
    <source>
        <dbReference type="SAM" id="Phobius"/>
    </source>
</evidence>
<dbReference type="OrthoDB" id="103403at2"/>
<comment type="subcellular location">
    <subcellularLocation>
        <location evidence="1">Cell membrane</location>
        <topology evidence="1">Multi-pass membrane protein</topology>
    </subcellularLocation>
</comment>
<dbReference type="AlphaFoldDB" id="A0A3S8ZWW7"/>
<dbReference type="InterPro" id="IPR050833">
    <property type="entry name" value="Poly_Biosynth_Transport"/>
</dbReference>
<evidence type="ECO:0000256" key="3">
    <source>
        <dbReference type="ARBA" id="ARBA00022692"/>
    </source>
</evidence>
<dbReference type="PANTHER" id="PTHR30250">
    <property type="entry name" value="PST FAMILY PREDICTED COLANIC ACID TRANSPORTER"/>
    <property type="match status" value="1"/>
</dbReference>
<dbReference type="InterPro" id="IPR002797">
    <property type="entry name" value="Polysacc_synth"/>
</dbReference>
<dbReference type="KEGG" id="iod:EJO50_16695"/>
<dbReference type="GO" id="GO:0005886">
    <property type="term" value="C:plasma membrane"/>
    <property type="evidence" value="ECO:0007669"/>
    <property type="project" value="UniProtKB-SubCell"/>
</dbReference>
<feature type="transmembrane region" description="Helical" evidence="6">
    <location>
        <begin position="142"/>
        <end position="166"/>
    </location>
</feature>
<sequence length="486" mass="53647">MHCLLPIDAFMKAYTKYTSLISNIYKCRIAIYGHSASPAHRSAVQSVPRIQKQIMSPDSRLKSNIFALYAVQGLNYLVSFVTFPFLLVQLGTEGFGVMNFAFASIQYGVLLTDFGFNLSAVRDVAQARDNPKEAARIFWRVTWAKTLLMVASSLILLGLTFALGSWQQHASIFLWSQLYIVSSVLFPIWYFQGQEKLQLAAGLMVFARALTLGFLLLWVSGPQDLALAVILQAAPQILAGLLWWFTGWGAPKPEWVRVQWRELKGALRASWPFFLSAISTSLYTTSTTVLLGMFAAPLQVGLFAAANKLVYIAQGLIGPLVQATYPRIAQLAVNDKPAAIQLIKKAFRIQGAVGLLMTLALALFLPLLTPLCVQLFGADFGLSRAFLALNNSQNVMVWLSPVILLGALSLVYGQQTLLVFGFERYFSRVLVAAGLLNMALMCWWVPGSAQGGLRAAQSVLTVEAFIVLAFWWRARKIHAEHGGLNK</sequence>
<evidence type="ECO:0000256" key="2">
    <source>
        <dbReference type="ARBA" id="ARBA00022475"/>
    </source>
</evidence>
<evidence type="ECO:0000256" key="4">
    <source>
        <dbReference type="ARBA" id="ARBA00022989"/>
    </source>
</evidence>
<feature type="transmembrane region" description="Helical" evidence="6">
    <location>
        <begin position="452"/>
        <end position="472"/>
    </location>
</feature>
<keyword evidence="2" id="KW-1003">Cell membrane</keyword>
<reference evidence="7 8" key="1">
    <citation type="submission" date="2018-12" db="EMBL/GenBank/DDBJ databases">
        <title>Complete genome sequence of Iodobacter sp. H11R3.</title>
        <authorList>
            <person name="Bae J.-W."/>
        </authorList>
    </citation>
    <scope>NUCLEOTIDE SEQUENCE [LARGE SCALE GENOMIC DNA]</scope>
    <source>
        <strain evidence="7 8">H11R3</strain>
    </source>
</reference>
<feature type="transmembrane region" description="Helical" evidence="6">
    <location>
        <begin position="266"/>
        <end position="283"/>
    </location>
</feature>
<evidence type="ECO:0000256" key="5">
    <source>
        <dbReference type="ARBA" id="ARBA00023136"/>
    </source>
</evidence>
<dbReference type="EMBL" id="CP034433">
    <property type="protein sequence ID" value="AZN37961.1"/>
    <property type="molecule type" value="Genomic_DNA"/>
</dbReference>
<keyword evidence="3 6" id="KW-0812">Transmembrane</keyword>
<feature type="transmembrane region" description="Helical" evidence="6">
    <location>
        <begin position="65"/>
        <end position="88"/>
    </location>
</feature>
<keyword evidence="8" id="KW-1185">Reference proteome</keyword>
<keyword evidence="4 6" id="KW-1133">Transmembrane helix</keyword>
<dbReference type="Proteomes" id="UP000282438">
    <property type="component" value="Chromosome"/>
</dbReference>
<proteinExistence type="predicted"/>
<keyword evidence="5 6" id="KW-0472">Membrane</keyword>
<feature type="transmembrane region" description="Helical" evidence="6">
    <location>
        <begin position="225"/>
        <end position="245"/>
    </location>
</feature>
<evidence type="ECO:0000256" key="1">
    <source>
        <dbReference type="ARBA" id="ARBA00004651"/>
    </source>
</evidence>
<gene>
    <name evidence="7" type="ORF">EJO50_16695</name>
</gene>
<dbReference type="PANTHER" id="PTHR30250:SF11">
    <property type="entry name" value="O-ANTIGEN TRANSPORTER-RELATED"/>
    <property type="match status" value="1"/>
</dbReference>
<evidence type="ECO:0000313" key="7">
    <source>
        <dbReference type="EMBL" id="AZN37961.1"/>
    </source>
</evidence>
<evidence type="ECO:0008006" key="9">
    <source>
        <dbReference type="Google" id="ProtNLM"/>
    </source>
</evidence>
<feature type="transmembrane region" description="Helical" evidence="6">
    <location>
        <begin position="425"/>
        <end position="446"/>
    </location>
</feature>
<organism evidence="7 8">
    <name type="scientific">Iodobacter ciconiae</name>
    <dbReference type="NCBI Taxonomy" id="2496266"/>
    <lineage>
        <taxon>Bacteria</taxon>
        <taxon>Pseudomonadati</taxon>
        <taxon>Pseudomonadota</taxon>
        <taxon>Betaproteobacteria</taxon>
        <taxon>Neisseriales</taxon>
        <taxon>Chitinibacteraceae</taxon>
        <taxon>Iodobacter</taxon>
    </lineage>
</organism>
<name>A0A3S8ZWW7_9NEIS</name>
<feature type="transmembrane region" description="Helical" evidence="6">
    <location>
        <begin position="172"/>
        <end position="192"/>
    </location>
</feature>
<accession>A0A3S8ZWW7</accession>
<protein>
    <recommendedName>
        <fullName evidence="9">Flippase</fullName>
    </recommendedName>
</protein>
<feature type="transmembrane region" description="Helical" evidence="6">
    <location>
        <begin position="396"/>
        <end position="413"/>
    </location>
</feature>
<feature type="transmembrane region" description="Helical" evidence="6">
    <location>
        <begin position="199"/>
        <end position="219"/>
    </location>
</feature>